<dbReference type="AlphaFoldDB" id="A0A0K1P7I1"/>
<dbReference type="OrthoDB" id="391956at2"/>
<keyword evidence="2" id="KW-1185">Reference proteome</keyword>
<dbReference type="RefSeq" id="WP_075048710.1">
    <property type="nucleotide sequence ID" value="NZ_CP012328.1"/>
</dbReference>
<dbReference type="Proteomes" id="UP000067243">
    <property type="component" value="Chromosome"/>
</dbReference>
<reference evidence="1 2" key="1">
    <citation type="journal article" date="2015" name="Genome Announc.">
        <title>Complete Genome Sequence of Spiroplasma turonicum Strain Tab4cT, a Parasite of a Horse Fly, Haematopota sp. (Diptera: Tabanidae).</title>
        <authorList>
            <person name="Davis R.E."/>
            <person name="Shao J."/>
            <person name="Zhao Y."/>
            <person name="Gasparich G.E."/>
            <person name="Gaynor B.J."/>
            <person name="Donofrio N."/>
        </authorList>
    </citation>
    <scope>NUCLEOTIDE SEQUENCE [LARGE SCALE GENOMIC DNA]</scope>
    <source>
        <strain evidence="1 2">Tab4c</strain>
    </source>
</reference>
<protein>
    <submittedName>
        <fullName evidence="1">Uncharacterized protein</fullName>
    </submittedName>
</protein>
<organism evidence="1 2">
    <name type="scientific">Spiroplasma turonicum</name>
    <dbReference type="NCBI Taxonomy" id="216946"/>
    <lineage>
        <taxon>Bacteria</taxon>
        <taxon>Bacillati</taxon>
        <taxon>Mycoplasmatota</taxon>
        <taxon>Mollicutes</taxon>
        <taxon>Entomoplasmatales</taxon>
        <taxon>Spiroplasmataceae</taxon>
        <taxon>Spiroplasma</taxon>
    </lineage>
</organism>
<name>A0A0K1P7I1_9MOLU</name>
<dbReference type="KEGG" id="stur:STURON_00898"/>
<dbReference type="EMBL" id="CP012328">
    <property type="protein sequence ID" value="AKU80144.1"/>
    <property type="molecule type" value="Genomic_DNA"/>
</dbReference>
<proteinExistence type="predicted"/>
<sequence>MANLVNDNIEFDDNDFEEAWSNAPKLINKDINDFKLCFICKFHMNKKNIINGDLSWNIFIINLKTISLEKNNFIAVHQNCMELRPKLDCTKLVKKIKQSAWMFDENYYK</sequence>
<dbReference type="PATRIC" id="fig|216946.3.peg.928"/>
<gene>
    <name evidence="1" type="ORF">STURON_00898</name>
</gene>
<dbReference type="STRING" id="216946.STURO_v1c08930"/>
<accession>A0A0K1P7I1</accession>
<evidence type="ECO:0000313" key="1">
    <source>
        <dbReference type="EMBL" id="AKU80144.1"/>
    </source>
</evidence>
<evidence type="ECO:0000313" key="2">
    <source>
        <dbReference type="Proteomes" id="UP000067243"/>
    </source>
</evidence>